<reference evidence="1 2" key="1">
    <citation type="submission" date="2017-02" db="EMBL/GenBank/DDBJ databases">
        <title>Draft genome sequence of Moraxella porci CCUG 54912T type strain.</title>
        <authorList>
            <person name="Salva-Serra F."/>
            <person name="Engstrom-Jakobsson H."/>
            <person name="Thorell K."/>
            <person name="Jaen-Luchoro D."/>
            <person name="Gonzales-Siles L."/>
            <person name="Karlsson R."/>
            <person name="Yazdan S."/>
            <person name="Boulund F."/>
            <person name="Johnning A."/>
            <person name="Engstrand L."/>
            <person name="Kristiansson E."/>
            <person name="Moore E."/>
        </authorList>
    </citation>
    <scope>NUCLEOTIDE SEQUENCE [LARGE SCALE GENOMIC DNA]</scope>
    <source>
        <strain evidence="1 2">CCUG 54912</strain>
    </source>
</reference>
<comment type="caution">
    <text evidence="1">The sequence shown here is derived from an EMBL/GenBank/DDBJ whole genome shotgun (WGS) entry which is preliminary data.</text>
</comment>
<dbReference type="Proteomes" id="UP000190683">
    <property type="component" value="Unassembled WGS sequence"/>
</dbReference>
<evidence type="ECO:0000313" key="2">
    <source>
        <dbReference type="Proteomes" id="UP000190683"/>
    </source>
</evidence>
<dbReference type="AlphaFoldDB" id="A0A1T0CQH4"/>
<name>A0A1T0CQH4_9GAMM</name>
<sequence>MLDTVRLRVHRALSWLEQAEQTTDLDTRFIFLWIAFNAIYAKDFSGVRGADKGLFTEFLHRISQLDGEQRLYDLVWQTYSGSIRILLDNRYTFQPFWDYHNGVISEAEWQASFEQNKQKALTALADKNTVAILNAVFAHLYTLRNQIVHGGATHGSSVNRAQLKDACRILGDILPAMIEIVMMNADQEWGKPFYPVVD</sequence>
<gene>
    <name evidence="1" type="ORF">B0681_07295</name>
</gene>
<dbReference type="STRING" id="573983.B0681_07295"/>
<accession>A0A1T0CQH4</accession>
<protein>
    <submittedName>
        <fullName evidence="1">Uncharacterized protein</fullName>
    </submittedName>
</protein>
<organism evidence="1 2">
    <name type="scientific">Moraxella porci DSM 25326</name>
    <dbReference type="NCBI Taxonomy" id="573983"/>
    <lineage>
        <taxon>Bacteria</taxon>
        <taxon>Pseudomonadati</taxon>
        <taxon>Pseudomonadota</taxon>
        <taxon>Gammaproteobacteria</taxon>
        <taxon>Moraxellales</taxon>
        <taxon>Moraxellaceae</taxon>
        <taxon>Moraxella</taxon>
    </lineage>
</organism>
<keyword evidence="2" id="KW-1185">Reference proteome</keyword>
<proteinExistence type="predicted"/>
<dbReference type="EMBL" id="MUYV01000010">
    <property type="protein sequence ID" value="OOS24401.1"/>
    <property type="molecule type" value="Genomic_DNA"/>
</dbReference>
<evidence type="ECO:0000313" key="1">
    <source>
        <dbReference type="EMBL" id="OOS24401.1"/>
    </source>
</evidence>